<evidence type="ECO:0000313" key="1">
    <source>
        <dbReference type="EMBL" id="SPP94628.1"/>
    </source>
</evidence>
<reference evidence="1 2" key="1">
    <citation type="submission" date="2018-03" db="EMBL/GenBank/DDBJ databases">
        <authorList>
            <person name="Gully D."/>
        </authorList>
    </citation>
    <scope>NUCLEOTIDE SEQUENCE [LARGE SCALE GENOMIC DNA]</scope>
    <source>
        <strain evidence="1">ORS3257</strain>
    </source>
</reference>
<organism evidence="1 2">
    <name type="scientific">Bradyrhizobium vignae</name>
    <dbReference type="NCBI Taxonomy" id="1549949"/>
    <lineage>
        <taxon>Bacteria</taxon>
        <taxon>Pseudomonadati</taxon>
        <taxon>Pseudomonadota</taxon>
        <taxon>Alphaproteobacteria</taxon>
        <taxon>Hyphomicrobiales</taxon>
        <taxon>Nitrobacteraceae</taxon>
        <taxon>Bradyrhizobium</taxon>
    </lineage>
</organism>
<evidence type="ECO:0000313" key="2">
    <source>
        <dbReference type="Proteomes" id="UP000246085"/>
    </source>
</evidence>
<gene>
    <name evidence="1" type="ORF">BRAD3257_3606</name>
</gene>
<evidence type="ECO:0008006" key="3">
    <source>
        <dbReference type="Google" id="ProtNLM"/>
    </source>
</evidence>
<accession>A0A2U3PZU7</accession>
<dbReference type="Proteomes" id="UP000246085">
    <property type="component" value="Chromosome BRAD3257"/>
</dbReference>
<proteinExistence type="predicted"/>
<dbReference type="SUPFAM" id="SSF58104">
    <property type="entry name" value="Methyl-accepting chemotaxis protein (MCP) signaling domain"/>
    <property type="match status" value="1"/>
</dbReference>
<sequence>MPTSVIVAASGEATGNVQSVATATEELSSLVNEISRQVQASARMAGEAVTQARTTTERVSELSVAATRIGDVVELINNLWGAAVRSRRRKRR</sequence>
<dbReference type="Gene3D" id="1.10.287.950">
    <property type="entry name" value="Methyl-accepting chemotaxis protein"/>
    <property type="match status" value="1"/>
</dbReference>
<dbReference type="EMBL" id="LS398110">
    <property type="protein sequence ID" value="SPP94628.1"/>
    <property type="molecule type" value="Genomic_DNA"/>
</dbReference>
<dbReference type="AlphaFoldDB" id="A0A2U3PZU7"/>
<protein>
    <recommendedName>
        <fullName evidence="3">Methyl-accepting chemotaxis protein</fullName>
    </recommendedName>
</protein>
<dbReference type="KEGG" id="bvz:BRAD3257_3606"/>
<name>A0A2U3PZU7_9BRAD</name>